<name>A0AAD8NMH8_TARER</name>
<reference evidence="1" key="1">
    <citation type="journal article" date="2023" name="bioRxiv">
        <title>Improved chromosome-level genome assembly for marigold (Tagetes erecta).</title>
        <authorList>
            <person name="Jiang F."/>
            <person name="Yuan L."/>
            <person name="Wang S."/>
            <person name="Wang H."/>
            <person name="Xu D."/>
            <person name="Wang A."/>
            <person name="Fan W."/>
        </authorList>
    </citation>
    <scope>NUCLEOTIDE SEQUENCE</scope>
    <source>
        <strain evidence="1">WSJ</strain>
        <tissue evidence="1">Leaf</tissue>
    </source>
</reference>
<accession>A0AAD8NMH8</accession>
<protein>
    <submittedName>
        <fullName evidence="1">Uncharacterized protein</fullName>
    </submittedName>
</protein>
<organism evidence="1 2">
    <name type="scientific">Tagetes erecta</name>
    <name type="common">African marigold</name>
    <dbReference type="NCBI Taxonomy" id="13708"/>
    <lineage>
        <taxon>Eukaryota</taxon>
        <taxon>Viridiplantae</taxon>
        <taxon>Streptophyta</taxon>
        <taxon>Embryophyta</taxon>
        <taxon>Tracheophyta</taxon>
        <taxon>Spermatophyta</taxon>
        <taxon>Magnoliopsida</taxon>
        <taxon>eudicotyledons</taxon>
        <taxon>Gunneridae</taxon>
        <taxon>Pentapetalae</taxon>
        <taxon>asterids</taxon>
        <taxon>campanulids</taxon>
        <taxon>Asterales</taxon>
        <taxon>Asteraceae</taxon>
        <taxon>Asteroideae</taxon>
        <taxon>Heliantheae alliance</taxon>
        <taxon>Tageteae</taxon>
        <taxon>Tagetes</taxon>
    </lineage>
</organism>
<dbReference type="EMBL" id="JAUHHV010000008">
    <property type="protein sequence ID" value="KAK1414107.1"/>
    <property type="molecule type" value="Genomic_DNA"/>
</dbReference>
<gene>
    <name evidence="1" type="ORF">QVD17_29848</name>
</gene>
<evidence type="ECO:0000313" key="1">
    <source>
        <dbReference type="EMBL" id="KAK1414107.1"/>
    </source>
</evidence>
<evidence type="ECO:0000313" key="2">
    <source>
        <dbReference type="Proteomes" id="UP001229421"/>
    </source>
</evidence>
<comment type="caution">
    <text evidence="1">The sequence shown here is derived from an EMBL/GenBank/DDBJ whole genome shotgun (WGS) entry which is preliminary data.</text>
</comment>
<keyword evidence="2" id="KW-1185">Reference proteome</keyword>
<sequence length="120" mass="13566">MVFVDGLCWLWFVVCHRLRVLILVVLGCPPWCSSSFVYSVFFTVVSRAVLSIYVGHFRELVLNLNPKQGTKLQRMTSLFMLLLKTSITPICKGSGVSADLVYFQSPFNQSNQVISLGFRV</sequence>
<proteinExistence type="predicted"/>
<dbReference type="Proteomes" id="UP001229421">
    <property type="component" value="Unassembled WGS sequence"/>
</dbReference>
<dbReference type="AlphaFoldDB" id="A0AAD8NMH8"/>